<dbReference type="Proteomes" id="UP000785200">
    <property type="component" value="Unassembled WGS sequence"/>
</dbReference>
<name>A0A9P6VH94_9HELO</name>
<dbReference type="Pfam" id="PF01266">
    <property type="entry name" value="DAO"/>
    <property type="match status" value="2"/>
</dbReference>
<feature type="domain" description="FAD dependent oxidoreductase" evidence="2">
    <location>
        <begin position="122"/>
        <end position="369"/>
    </location>
</feature>
<proteinExistence type="predicted"/>
<dbReference type="OrthoDB" id="429143at2759"/>
<dbReference type="AlphaFoldDB" id="A0A9P6VH94"/>
<reference evidence="3" key="1">
    <citation type="submission" date="2019-07" db="EMBL/GenBank/DDBJ databases">
        <title>Hyphodiscus hymeniophilus genome sequencing and assembly.</title>
        <authorList>
            <person name="Kramer G."/>
            <person name="Nodwell J."/>
        </authorList>
    </citation>
    <scope>NUCLEOTIDE SEQUENCE</scope>
    <source>
        <strain evidence="3">ATCC 34498</strain>
    </source>
</reference>
<dbReference type="SUPFAM" id="SSF51905">
    <property type="entry name" value="FAD/NAD(P)-binding domain"/>
    <property type="match status" value="1"/>
</dbReference>
<dbReference type="GO" id="GO:0005737">
    <property type="term" value="C:cytoplasm"/>
    <property type="evidence" value="ECO:0007669"/>
    <property type="project" value="TreeGrafter"/>
</dbReference>
<dbReference type="InterPro" id="IPR036188">
    <property type="entry name" value="FAD/NAD-bd_sf"/>
</dbReference>
<feature type="region of interest" description="Disordered" evidence="1">
    <location>
        <begin position="1"/>
        <end position="32"/>
    </location>
</feature>
<evidence type="ECO:0000313" key="3">
    <source>
        <dbReference type="EMBL" id="KAG0647710.1"/>
    </source>
</evidence>
<dbReference type="InterPro" id="IPR006076">
    <property type="entry name" value="FAD-dep_OxRdtase"/>
</dbReference>
<evidence type="ECO:0000313" key="4">
    <source>
        <dbReference type="Proteomes" id="UP000785200"/>
    </source>
</evidence>
<feature type="compositionally biased region" description="Polar residues" evidence="1">
    <location>
        <begin position="8"/>
        <end position="19"/>
    </location>
</feature>
<dbReference type="PANTHER" id="PTHR13847">
    <property type="entry name" value="SARCOSINE DEHYDROGENASE-RELATED"/>
    <property type="match status" value="1"/>
</dbReference>
<evidence type="ECO:0000256" key="1">
    <source>
        <dbReference type="SAM" id="MobiDB-lite"/>
    </source>
</evidence>
<organism evidence="3 4">
    <name type="scientific">Hyphodiscus hymeniophilus</name>
    <dbReference type="NCBI Taxonomy" id="353542"/>
    <lineage>
        <taxon>Eukaryota</taxon>
        <taxon>Fungi</taxon>
        <taxon>Dikarya</taxon>
        <taxon>Ascomycota</taxon>
        <taxon>Pezizomycotina</taxon>
        <taxon>Leotiomycetes</taxon>
        <taxon>Helotiales</taxon>
        <taxon>Hyphodiscaceae</taxon>
        <taxon>Hyphodiscus</taxon>
    </lineage>
</organism>
<dbReference type="Gene3D" id="3.50.50.60">
    <property type="entry name" value="FAD/NAD(P)-binding domain"/>
    <property type="match status" value="1"/>
</dbReference>
<dbReference type="PANTHER" id="PTHR13847:SF260">
    <property type="entry name" value="FAD DEPENDENT OXIDOREDUCTASE DOMAIN-CONTAINING PROTEIN"/>
    <property type="match status" value="1"/>
</dbReference>
<comment type="caution">
    <text evidence="3">The sequence shown here is derived from an EMBL/GenBank/DDBJ whole genome shotgun (WGS) entry which is preliminary data.</text>
</comment>
<sequence>MKDLRSGLPSTNPTKSFWQTPPDPELENHRSETFPDDVDIVIIGSGLTGALIAYNLLSRAGPKPSILMLEARTAASGATGRNGGHIKPDCCRGFDGYAEAHGVETALQQCHLEAANLDATVAFIREKGLAEEVDLFTRVSGCIGAISYPAASLWPYKLTIAVLKMALDLGLNLQTHTTVTSIQNAPSDQWRVITDIREAKAHKVIHATNGYSSYLLPEFVGRIVPLKGHVAAIPPSSSYASRPLDKTMATIWDSDYDYLIQRQARGRHVVLGGRDLAHPEGVTGPLGDSDDSVMNDEIAVALRDFPKSKFEGWARDADEKQEVSLETVVWTGIMGISHDGLPYLGGLPGKKGQFIAAGYNGHGKGISVAGEFCLRVGLRNGAYFPFREGIL</sequence>
<dbReference type="Gene3D" id="3.30.9.10">
    <property type="entry name" value="D-Amino Acid Oxidase, subunit A, domain 2"/>
    <property type="match status" value="1"/>
</dbReference>
<gene>
    <name evidence="3" type="ORF">D0Z07_6550</name>
</gene>
<dbReference type="EMBL" id="VNKQ01000012">
    <property type="protein sequence ID" value="KAG0647710.1"/>
    <property type="molecule type" value="Genomic_DNA"/>
</dbReference>
<evidence type="ECO:0000259" key="2">
    <source>
        <dbReference type="Pfam" id="PF01266"/>
    </source>
</evidence>
<accession>A0A9P6VH94</accession>
<keyword evidence="4" id="KW-1185">Reference proteome</keyword>
<feature type="domain" description="FAD dependent oxidoreductase" evidence="2">
    <location>
        <begin position="39"/>
        <end position="94"/>
    </location>
</feature>
<protein>
    <submittedName>
        <fullName evidence="3">FAD dependent oxidoreductase</fullName>
    </submittedName>
</protein>